<dbReference type="AlphaFoldDB" id="M2SF10"/>
<name>M2SF10_9SPHN</name>
<dbReference type="PROSITE" id="PS51462">
    <property type="entry name" value="NUDIX"/>
    <property type="match status" value="1"/>
</dbReference>
<accession>M2SF10</accession>
<protein>
    <submittedName>
        <fullName evidence="6">Adenosine (5')-pentaphospho-(5'')-adenosine pyrophosphohydrolase</fullName>
    </submittedName>
</protein>
<evidence type="ECO:0000256" key="3">
    <source>
        <dbReference type="ARBA" id="ARBA00022801"/>
    </source>
</evidence>
<keyword evidence="7" id="KW-1185">Reference proteome</keyword>
<comment type="similarity">
    <text evidence="4">Belongs to the Nudix hydrolase family.</text>
</comment>
<dbReference type="GO" id="GO:0019693">
    <property type="term" value="P:ribose phosphate metabolic process"/>
    <property type="evidence" value="ECO:0007669"/>
    <property type="project" value="TreeGrafter"/>
</dbReference>
<dbReference type="PROSITE" id="PS00893">
    <property type="entry name" value="NUDIX_BOX"/>
    <property type="match status" value="1"/>
</dbReference>
<sequence length="145" mass="16692">MGIMLLNAEGRVFTAKRLDNPADYWQMPQGGIDEGEQPRSAALRELEEETGIGPNLVEILAESSGWLHYTLPDDLVGKMWKGRFCGQSQKWFAMRFLGSDEDVDIAQEHPEFSEWRWAERQTLPDRIVPFKTQLYRDVLSEFGDV</sequence>
<reference evidence="6 7" key="1">
    <citation type="journal article" date="2013" name="Genome Announc.">
        <title>Draft Genome Sequence of Strain JLT2015T, Belonging to the Family Sphingomonadaceae of the Alphaproteobacteria.</title>
        <authorList>
            <person name="Tang K."/>
            <person name="Liu K."/>
            <person name="Li S."/>
            <person name="Jiao N."/>
        </authorList>
    </citation>
    <scope>NUCLEOTIDE SEQUENCE [LARGE SCALE GENOMIC DNA]</scope>
    <source>
        <strain evidence="6 7">JLT2015</strain>
    </source>
</reference>
<comment type="cofactor">
    <cofactor evidence="2">
        <name>Mg(2+)</name>
        <dbReference type="ChEBI" id="CHEBI:18420"/>
    </cofactor>
</comment>
<dbReference type="Pfam" id="PF00293">
    <property type="entry name" value="NUDIX"/>
    <property type="match status" value="1"/>
</dbReference>
<dbReference type="GO" id="GO:0034432">
    <property type="term" value="F:bis(5'-adenosyl)-pentaphosphatase activity"/>
    <property type="evidence" value="ECO:0007669"/>
    <property type="project" value="TreeGrafter"/>
</dbReference>
<keyword evidence="3 4" id="KW-0378">Hydrolase</keyword>
<evidence type="ECO:0000313" key="7">
    <source>
        <dbReference type="Proteomes" id="UP000011717"/>
    </source>
</evidence>
<dbReference type="InterPro" id="IPR022927">
    <property type="entry name" value="RppH"/>
</dbReference>
<dbReference type="CDD" id="cd03671">
    <property type="entry name" value="NUDIX_Ap4A_hydrolase_plant_like"/>
    <property type="match status" value="1"/>
</dbReference>
<dbReference type="EMBL" id="AMRV01000002">
    <property type="protein sequence ID" value="EMD83935.1"/>
    <property type="molecule type" value="Genomic_DNA"/>
</dbReference>
<organism evidence="6 7">
    <name type="scientific">Pacificimonas flava</name>
    <dbReference type="NCBI Taxonomy" id="1234595"/>
    <lineage>
        <taxon>Bacteria</taxon>
        <taxon>Pseudomonadati</taxon>
        <taxon>Pseudomonadota</taxon>
        <taxon>Alphaproteobacteria</taxon>
        <taxon>Sphingomonadales</taxon>
        <taxon>Sphingosinicellaceae</taxon>
        <taxon>Pacificimonas</taxon>
    </lineage>
</organism>
<proteinExistence type="inferred from homology"/>
<evidence type="ECO:0000256" key="2">
    <source>
        <dbReference type="ARBA" id="ARBA00001946"/>
    </source>
</evidence>
<dbReference type="PATRIC" id="fig|1234595.3.peg.907"/>
<dbReference type="PRINTS" id="PR00502">
    <property type="entry name" value="NUDIXFAMILY"/>
</dbReference>
<evidence type="ECO:0000259" key="5">
    <source>
        <dbReference type="PROSITE" id="PS51462"/>
    </source>
</evidence>
<comment type="caution">
    <text evidence="6">The sequence shown here is derived from an EMBL/GenBank/DDBJ whole genome shotgun (WGS) entry which is preliminary data.</text>
</comment>
<dbReference type="PANTHER" id="PTHR11839:SF22">
    <property type="entry name" value="NUDIX HYDROLASE 26, CHLOROPLASTIC"/>
    <property type="match status" value="1"/>
</dbReference>
<dbReference type="InterPro" id="IPR020084">
    <property type="entry name" value="NUDIX_hydrolase_CS"/>
</dbReference>
<evidence type="ECO:0000256" key="1">
    <source>
        <dbReference type="ARBA" id="ARBA00001936"/>
    </source>
</evidence>
<dbReference type="Proteomes" id="UP000011717">
    <property type="component" value="Unassembled WGS sequence"/>
</dbReference>
<dbReference type="GO" id="GO:0008893">
    <property type="term" value="F:guanosine-3',5'-bis(diphosphate) 3'-diphosphatase activity"/>
    <property type="evidence" value="ECO:0007669"/>
    <property type="project" value="TreeGrafter"/>
</dbReference>
<comment type="cofactor">
    <cofactor evidence="1">
        <name>Mn(2+)</name>
        <dbReference type="ChEBI" id="CHEBI:29035"/>
    </cofactor>
</comment>
<evidence type="ECO:0000256" key="4">
    <source>
        <dbReference type="RuleBase" id="RU003476"/>
    </source>
</evidence>
<dbReference type="Gene3D" id="3.90.79.10">
    <property type="entry name" value="Nucleoside Triphosphate Pyrophosphohydrolase"/>
    <property type="match status" value="1"/>
</dbReference>
<dbReference type="SUPFAM" id="SSF55811">
    <property type="entry name" value="Nudix"/>
    <property type="match status" value="1"/>
</dbReference>
<evidence type="ECO:0000313" key="6">
    <source>
        <dbReference type="EMBL" id="EMD83935.1"/>
    </source>
</evidence>
<dbReference type="NCBIfam" id="NF001938">
    <property type="entry name" value="PRK00714.1-5"/>
    <property type="match status" value="1"/>
</dbReference>
<dbReference type="InterPro" id="IPR015797">
    <property type="entry name" value="NUDIX_hydrolase-like_dom_sf"/>
</dbReference>
<dbReference type="GO" id="GO:0006753">
    <property type="term" value="P:nucleoside phosphate metabolic process"/>
    <property type="evidence" value="ECO:0007669"/>
    <property type="project" value="TreeGrafter"/>
</dbReference>
<gene>
    <name evidence="6" type="ORF">C725_0907</name>
</gene>
<dbReference type="InterPro" id="IPR000086">
    <property type="entry name" value="NUDIX_hydrolase_dom"/>
</dbReference>
<dbReference type="PANTHER" id="PTHR11839">
    <property type="entry name" value="UDP/ADP-SUGAR PYROPHOSPHATASE"/>
    <property type="match status" value="1"/>
</dbReference>
<dbReference type="InterPro" id="IPR020476">
    <property type="entry name" value="Nudix_hydrolase"/>
</dbReference>
<feature type="domain" description="Nudix hydrolase" evidence="5">
    <location>
        <begin position="1"/>
        <end position="140"/>
    </location>
</feature>